<evidence type="ECO:0000256" key="12">
    <source>
        <dbReference type="SAM" id="MobiDB-lite"/>
    </source>
</evidence>
<dbReference type="GO" id="GO:0016887">
    <property type="term" value="F:ATP hydrolysis activity"/>
    <property type="evidence" value="ECO:0007669"/>
    <property type="project" value="InterPro"/>
</dbReference>
<dbReference type="CDD" id="cd03273">
    <property type="entry name" value="ABC_SMC2_euk"/>
    <property type="match status" value="1"/>
</dbReference>
<dbReference type="InterPro" id="IPR003395">
    <property type="entry name" value="RecF/RecN/SMC_N"/>
</dbReference>
<evidence type="ECO:0000313" key="15">
    <source>
        <dbReference type="Proteomes" id="UP000274922"/>
    </source>
</evidence>
<dbReference type="GO" id="GO:0005694">
    <property type="term" value="C:chromosome"/>
    <property type="evidence" value="ECO:0007669"/>
    <property type="project" value="InterPro"/>
</dbReference>
<evidence type="ECO:0000256" key="7">
    <source>
        <dbReference type="ARBA" id="ARBA00023054"/>
    </source>
</evidence>
<dbReference type="Pfam" id="PF02463">
    <property type="entry name" value="SMC_N"/>
    <property type="match status" value="1"/>
</dbReference>
<reference evidence="15" key="1">
    <citation type="journal article" date="2018" name="Nat. Microbiol.">
        <title>Leveraging single-cell genomics to expand the fungal tree of life.</title>
        <authorList>
            <person name="Ahrendt S.R."/>
            <person name="Quandt C.A."/>
            <person name="Ciobanu D."/>
            <person name="Clum A."/>
            <person name="Salamov A."/>
            <person name="Andreopoulos B."/>
            <person name="Cheng J.F."/>
            <person name="Woyke T."/>
            <person name="Pelin A."/>
            <person name="Henrissat B."/>
            <person name="Reynolds N.K."/>
            <person name="Benny G.L."/>
            <person name="Smith M.E."/>
            <person name="James T.Y."/>
            <person name="Grigoriev I.V."/>
        </authorList>
    </citation>
    <scope>NUCLEOTIDE SEQUENCE [LARGE SCALE GENOMIC DNA]</scope>
    <source>
        <strain evidence="15">ATCC 52028</strain>
    </source>
</reference>
<dbReference type="STRING" id="1555241.A0A4P9X509"/>
<feature type="non-terminal residue" evidence="14">
    <location>
        <position position="1176"/>
    </location>
</feature>
<keyword evidence="5" id="KW-0498">Mitosis</keyword>
<keyword evidence="9" id="KW-0539">Nucleus</keyword>
<dbReference type="InterPro" id="IPR010935">
    <property type="entry name" value="SMC_hinge"/>
</dbReference>
<dbReference type="Gene3D" id="1.10.287.1490">
    <property type="match status" value="1"/>
</dbReference>
<dbReference type="SUPFAM" id="SSF75553">
    <property type="entry name" value="Smc hinge domain"/>
    <property type="match status" value="1"/>
</dbReference>
<evidence type="ECO:0000256" key="9">
    <source>
        <dbReference type="ARBA" id="ARBA00023242"/>
    </source>
</evidence>
<evidence type="ECO:0000256" key="11">
    <source>
        <dbReference type="SAM" id="Coils"/>
    </source>
</evidence>
<dbReference type="Gene3D" id="1.20.1060.20">
    <property type="match status" value="1"/>
</dbReference>
<dbReference type="SUPFAM" id="SSF52540">
    <property type="entry name" value="P-loop containing nucleoside triphosphate hydrolases"/>
    <property type="match status" value="1"/>
</dbReference>
<proteinExistence type="inferred from homology"/>
<dbReference type="PIRSF" id="PIRSF005719">
    <property type="entry name" value="SMC"/>
    <property type="match status" value="1"/>
</dbReference>
<evidence type="ECO:0000256" key="8">
    <source>
        <dbReference type="ARBA" id="ARBA00023067"/>
    </source>
</evidence>
<feature type="coiled-coil region" evidence="11">
    <location>
        <begin position="692"/>
        <end position="719"/>
    </location>
</feature>
<keyword evidence="15" id="KW-1185">Reference proteome</keyword>
<dbReference type="Gene3D" id="3.30.70.1620">
    <property type="match status" value="1"/>
</dbReference>
<keyword evidence="8" id="KW-0226">DNA condensation</keyword>
<keyword evidence="10" id="KW-0131">Cell cycle</keyword>
<evidence type="ECO:0000256" key="5">
    <source>
        <dbReference type="ARBA" id="ARBA00022776"/>
    </source>
</evidence>
<evidence type="ECO:0000256" key="2">
    <source>
        <dbReference type="ARBA" id="ARBA00005231"/>
    </source>
</evidence>
<evidence type="ECO:0000256" key="6">
    <source>
        <dbReference type="ARBA" id="ARBA00022840"/>
    </source>
</evidence>
<evidence type="ECO:0000256" key="1">
    <source>
        <dbReference type="ARBA" id="ARBA00004123"/>
    </source>
</evidence>
<feature type="coiled-coil region" evidence="11">
    <location>
        <begin position="756"/>
        <end position="900"/>
    </location>
</feature>
<dbReference type="Proteomes" id="UP000274922">
    <property type="component" value="Unassembled WGS sequence"/>
</dbReference>
<name>A0A4P9X509_9FUNG</name>
<dbReference type="GO" id="GO:0005524">
    <property type="term" value="F:ATP binding"/>
    <property type="evidence" value="ECO:0007669"/>
    <property type="project" value="UniProtKB-KW"/>
</dbReference>
<gene>
    <name evidence="14" type="ORF">CXG81DRAFT_6336</name>
</gene>
<dbReference type="SMART" id="SM00968">
    <property type="entry name" value="SMC_hinge"/>
    <property type="match status" value="1"/>
</dbReference>
<keyword evidence="3" id="KW-0132">Cell division</keyword>
<dbReference type="Pfam" id="PF06470">
    <property type="entry name" value="SMC_hinge"/>
    <property type="match status" value="1"/>
</dbReference>
<dbReference type="InterPro" id="IPR024704">
    <property type="entry name" value="SMC"/>
</dbReference>
<dbReference type="InterPro" id="IPR027120">
    <property type="entry name" value="Smc2_ABC"/>
</dbReference>
<dbReference type="InterPro" id="IPR036277">
    <property type="entry name" value="SMC_hinge_sf"/>
</dbReference>
<feature type="compositionally biased region" description="Basic and acidic residues" evidence="12">
    <location>
        <begin position="922"/>
        <end position="934"/>
    </location>
</feature>
<comment type="similarity">
    <text evidence="2">Belongs to the SMC family. SMC2 subfamily.</text>
</comment>
<dbReference type="AlphaFoldDB" id="A0A4P9X509"/>
<dbReference type="GO" id="GO:0005634">
    <property type="term" value="C:nucleus"/>
    <property type="evidence" value="ECO:0007669"/>
    <property type="project" value="UniProtKB-SubCell"/>
</dbReference>
<dbReference type="OrthoDB" id="10255539at2759"/>
<feature type="domain" description="SMC hinge" evidence="13">
    <location>
        <begin position="533"/>
        <end position="651"/>
    </location>
</feature>
<feature type="coiled-coil region" evidence="11">
    <location>
        <begin position="996"/>
        <end position="1033"/>
    </location>
</feature>
<evidence type="ECO:0000256" key="3">
    <source>
        <dbReference type="ARBA" id="ARBA00022618"/>
    </source>
</evidence>
<organism evidence="14 15">
    <name type="scientific">Caulochytrium protostelioides</name>
    <dbReference type="NCBI Taxonomy" id="1555241"/>
    <lineage>
        <taxon>Eukaryota</taxon>
        <taxon>Fungi</taxon>
        <taxon>Fungi incertae sedis</taxon>
        <taxon>Chytridiomycota</taxon>
        <taxon>Chytridiomycota incertae sedis</taxon>
        <taxon>Chytridiomycetes</taxon>
        <taxon>Caulochytriales</taxon>
        <taxon>Caulochytriaceae</taxon>
        <taxon>Caulochytrium</taxon>
    </lineage>
</organism>
<dbReference type="GO" id="GO:0051301">
    <property type="term" value="P:cell division"/>
    <property type="evidence" value="ECO:0007669"/>
    <property type="project" value="UniProtKB-KW"/>
</dbReference>
<keyword evidence="6" id="KW-0067">ATP-binding</keyword>
<accession>A0A4P9X509</accession>
<dbReference type="PANTHER" id="PTHR43977">
    <property type="entry name" value="STRUCTURAL MAINTENANCE OF CHROMOSOMES PROTEIN 3"/>
    <property type="match status" value="1"/>
</dbReference>
<comment type="subcellular location">
    <subcellularLocation>
        <location evidence="1">Nucleus</location>
    </subcellularLocation>
</comment>
<dbReference type="GO" id="GO:0030261">
    <property type="term" value="P:chromosome condensation"/>
    <property type="evidence" value="ECO:0007669"/>
    <property type="project" value="UniProtKB-KW"/>
</dbReference>
<feature type="region of interest" description="Disordered" evidence="12">
    <location>
        <begin position="911"/>
        <end position="935"/>
    </location>
</feature>
<dbReference type="InterPro" id="IPR027417">
    <property type="entry name" value="P-loop_NTPase"/>
</dbReference>
<evidence type="ECO:0000313" key="14">
    <source>
        <dbReference type="EMBL" id="RKP00198.1"/>
    </source>
</evidence>
<sequence length="1176" mass="130041">MYVEELIIDGFKSYATRTVIRGWDAQFNAITGLNGAGKSNILDALCFVLGITTLSHVRANNLQDLVYKRGQAGVVKASVTAVFNNMDKTQSPYLYERQDEISITRQISLGGGVAKNKYLINGVNKTHAEVADLLQSVQLNINNPHFLIMQGRVTKVLNMKPQEFLAMIEEAAGTRMYEEKKAKAFRNIEKKEAKLAEITQLLQNEILPKVNKLKEAKRQFLEFQKLDHEVRQLTETLVLYDLCRLRRARRTHRRQARRHARAQREAVRAARSLADECETLQASIRDHVARRTDNNTTFNKLESAFAAVKKTLLQCQTQLELRRASRDEDAAHAAALQRQTQQHAATVAQLAAALDQLQARTGDARRALEARRAHVRKLEARLEALSTGMANKHAAGAADGADARAGSGGYEAELQAARTEVGRQAGQMESCRMRLAHFEKERASRAPHVAAAAEQMKGMQAEIAAGEAACAQLQAEADAVDYSAEEDAALQQRHDQLAQELHQSARPRQRQLENQLSHTFIQYRDPSPDFDRADVLGCVAHLFELVDPAASQALAVAAGGRLYHIVVRNEVVGRLLLERGGLKRRVTLIPLTKIKPYPIEPARLRASRQRAPAVRPALDLVRYEPAMADAMAFVFGGTLVCDTGDTAKRATFDPSIRMRSVTLDGDVYDPSGSLSGGAPAQQNDTLQTVAAYRDATARVAQLEHELADVAQALERQAHQRDQHAALSKRADMKRHEVALLKAQLSSNKEAQLVASLAHLDAQIEKEQAALAAAAQAKEAAEQECAALARDRADYQASRDTSLDALEKELAALRRQVNDVDAVEMQQQDTALELARTELAQAEREYASSQAAIAEHDALVAANTDTTAQLEARVKTTQLAYDRAERDLDQERRTLSTLDTASRELEATLQLRKHEQSAQQRAADAHAHSHAEERSQVQATATELARLAKTHAAWLPHTLASLGIIFDADTARAHLEQLSSHHGRASRNLDHDAVHKLDRIEKQETGLQVKLQTLQRDKEQIKETIQTLDAHKMEKLTETWEKVNSEFGAIFGDLLPGSTCKLVATDPADLTRGLEVRVFIGGVWKNSLTELSGGQRSLIALSLILALLQYKPAPMYVLDEVDAALDLSHTQNMGHLVANRFKGSQFIIVSLKEGMFTSANVLFRARFADGVSHVDRT</sequence>
<evidence type="ECO:0000259" key="13">
    <source>
        <dbReference type="SMART" id="SM00968"/>
    </source>
</evidence>
<dbReference type="EMBL" id="ML014230">
    <property type="protein sequence ID" value="RKP00198.1"/>
    <property type="molecule type" value="Genomic_DNA"/>
</dbReference>
<evidence type="ECO:0000256" key="4">
    <source>
        <dbReference type="ARBA" id="ARBA00022741"/>
    </source>
</evidence>
<evidence type="ECO:0000256" key="10">
    <source>
        <dbReference type="ARBA" id="ARBA00023306"/>
    </source>
</evidence>
<keyword evidence="7 11" id="KW-0175">Coiled coil</keyword>
<protein>
    <recommendedName>
        <fullName evidence="13">SMC hinge domain-containing protein</fullName>
    </recommendedName>
</protein>
<dbReference type="GO" id="GO:0007059">
    <property type="term" value="P:chromosome segregation"/>
    <property type="evidence" value="ECO:0007669"/>
    <property type="project" value="UniProtKB-ARBA"/>
</dbReference>
<dbReference type="Gene3D" id="3.40.50.300">
    <property type="entry name" value="P-loop containing nucleotide triphosphate hydrolases"/>
    <property type="match status" value="2"/>
</dbReference>
<keyword evidence="4" id="KW-0547">Nucleotide-binding</keyword>